<evidence type="ECO:0000313" key="1">
    <source>
        <dbReference type="EMBL" id="GAA2604622.1"/>
    </source>
</evidence>
<dbReference type="RefSeq" id="WP_344563922.1">
    <property type="nucleotide sequence ID" value="NZ_BAAARJ010000005.1"/>
</dbReference>
<name>A0ABN3PVX1_9ACTN</name>
<organism evidence="1 2">
    <name type="scientific">Streptomyces axinellae</name>
    <dbReference type="NCBI Taxonomy" id="552788"/>
    <lineage>
        <taxon>Bacteria</taxon>
        <taxon>Bacillati</taxon>
        <taxon>Actinomycetota</taxon>
        <taxon>Actinomycetes</taxon>
        <taxon>Kitasatosporales</taxon>
        <taxon>Streptomycetaceae</taxon>
        <taxon>Streptomyces</taxon>
    </lineage>
</organism>
<protein>
    <submittedName>
        <fullName evidence="1">Uncharacterized protein</fullName>
    </submittedName>
</protein>
<proteinExistence type="predicted"/>
<dbReference type="Proteomes" id="UP001501447">
    <property type="component" value="Unassembled WGS sequence"/>
</dbReference>
<gene>
    <name evidence="1" type="ORF">GCM10009863_17690</name>
</gene>
<reference evidence="1 2" key="1">
    <citation type="journal article" date="2019" name="Int. J. Syst. Evol. Microbiol.">
        <title>The Global Catalogue of Microorganisms (GCM) 10K type strain sequencing project: providing services to taxonomists for standard genome sequencing and annotation.</title>
        <authorList>
            <consortium name="The Broad Institute Genomics Platform"/>
            <consortium name="The Broad Institute Genome Sequencing Center for Infectious Disease"/>
            <person name="Wu L."/>
            <person name="Ma J."/>
        </authorList>
    </citation>
    <scope>NUCLEOTIDE SEQUENCE [LARGE SCALE GENOMIC DNA]</scope>
    <source>
        <strain evidence="1 2">JCM 16373</strain>
    </source>
</reference>
<evidence type="ECO:0000313" key="2">
    <source>
        <dbReference type="Proteomes" id="UP001501447"/>
    </source>
</evidence>
<dbReference type="EMBL" id="BAAARJ010000005">
    <property type="protein sequence ID" value="GAA2604622.1"/>
    <property type="molecule type" value="Genomic_DNA"/>
</dbReference>
<comment type="caution">
    <text evidence="1">The sequence shown here is derived from an EMBL/GenBank/DDBJ whole genome shotgun (WGS) entry which is preliminary data.</text>
</comment>
<sequence length="149" mass="16237">MSSVSVLTMVELLINPLDEQLRADQDPLEVIQRPDVQAYWQALTPHDHITTLAARAWDSRIVPLPKTSMVPEAVAYAAGLHEMAGLVASRTECEDRIRSQGLPGPTMSLAANVLLLAAIRQDVIANENVGCPVCRQPWAPHPADRGEQA</sequence>
<accession>A0ABN3PVX1</accession>
<keyword evidence="2" id="KW-1185">Reference proteome</keyword>